<dbReference type="SUPFAM" id="SSF52540">
    <property type="entry name" value="P-loop containing nucleoside triphosphate hydrolases"/>
    <property type="match status" value="1"/>
</dbReference>
<feature type="compositionally biased region" description="Basic and acidic residues" evidence="2">
    <location>
        <begin position="1159"/>
        <end position="1173"/>
    </location>
</feature>
<dbReference type="Pfam" id="PF24082">
    <property type="entry name" value="SPEF2_C"/>
    <property type="match status" value="1"/>
</dbReference>
<dbReference type="InterPro" id="IPR036872">
    <property type="entry name" value="CH_dom_sf"/>
</dbReference>
<evidence type="ECO:0000259" key="3">
    <source>
        <dbReference type="PROSITE" id="PS50021"/>
    </source>
</evidence>
<dbReference type="Pfam" id="PF00406">
    <property type="entry name" value="ADK"/>
    <property type="match status" value="1"/>
</dbReference>
<dbReference type="CTD" id="79925"/>
<feature type="region of interest" description="Disordered" evidence="2">
    <location>
        <begin position="1048"/>
        <end position="1109"/>
    </location>
</feature>
<evidence type="ECO:0000313" key="5">
    <source>
        <dbReference type="RefSeq" id="XP_013858064.1"/>
    </source>
</evidence>
<keyword evidence="5" id="KW-0966">Cell projection</keyword>
<evidence type="ECO:0000256" key="2">
    <source>
        <dbReference type="SAM" id="MobiDB-lite"/>
    </source>
</evidence>
<feature type="region of interest" description="Disordered" evidence="2">
    <location>
        <begin position="109"/>
        <end position="128"/>
    </location>
</feature>
<proteinExistence type="predicted"/>
<dbReference type="PANTHER" id="PTHR14919:SF0">
    <property type="entry name" value="SPERM FLAGELLAR PROTEIN 2"/>
    <property type="match status" value="1"/>
</dbReference>
<dbReference type="Pfam" id="PF22946">
    <property type="entry name" value="SPEF2_D5"/>
    <property type="match status" value="1"/>
</dbReference>
<dbReference type="RefSeq" id="XP_013858064.1">
    <property type="nucleotide sequence ID" value="XM_014002610.1"/>
</dbReference>
<organism evidence="4 5">
    <name type="scientific">Austrofundulus limnaeus</name>
    <name type="common">Annual killifish</name>
    <dbReference type="NCBI Taxonomy" id="52670"/>
    <lineage>
        <taxon>Eukaryota</taxon>
        <taxon>Metazoa</taxon>
        <taxon>Chordata</taxon>
        <taxon>Craniata</taxon>
        <taxon>Vertebrata</taxon>
        <taxon>Euteleostomi</taxon>
        <taxon>Actinopterygii</taxon>
        <taxon>Neopterygii</taxon>
        <taxon>Teleostei</taxon>
        <taxon>Neoteleostei</taxon>
        <taxon>Acanthomorphata</taxon>
        <taxon>Ovalentaria</taxon>
        <taxon>Atherinomorphae</taxon>
        <taxon>Cyprinodontiformes</taxon>
        <taxon>Rivulidae</taxon>
        <taxon>Austrofundulus</taxon>
    </lineage>
</organism>
<keyword evidence="4" id="KW-1185">Reference proteome</keyword>
<feature type="region of interest" description="Disordered" evidence="2">
    <location>
        <begin position="1132"/>
        <end position="1179"/>
    </location>
</feature>
<dbReference type="Gene3D" id="1.10.418.10">
    <property type="entry name" value="Calponin-like domain"/>
    <property type="match status" value="1"/>
</dbReference>
<dbReference type="GO" id="GO:0005737">
    <property type="term" value="C:cytoplasm"/>
    <property type="evidence" value="ECO:0007669"/>
    <property type="project" value="UniProtKB-ARBA"/>
</dbReference>
<dbReference type="InterPro" id="IPR056199">
    <property type="entry name" value="SPEF2_C"/>
</dbReference>
<dbReference type="GO" id="GO:0007288">
    <property type="term" value="P:sperm axoneme assembly"/>
    <property type="evidence" value="ECO:0007669"/>
    <property type="project" value="TreeGrafter"/>
</dbReference>
<keyword evidence="5" id="KW-0282">Flagellum</keyword>
<dbReference type="GO" id="GO:0002177">
    <property type="term" value="C:manchette"/>
    <property type="evidence" value="ECO:0007669"/>
    <property type="project" value="TreeGrafter"/>
</dbReference>
<dbReference type="Proteomes" id="UP000192220">
    <property type="component" value="Unplaced"/>
</dbReference>
<feature type="compositionally biased region" description="Basic and acidic residues" evidence="2">
    <location>
        <begin position="1133"/>
        <end position="1149"/>
    </location>
</feature>
<dbReference type="Pfam" id="PF06294">
    <property type="entry name" value="CH_2"/>
    <property type="match status" value="1"/>
</dbReference>
<feature type="compositionally biased region" description="Basic and acidic residues" evidence="2">
    <location>
        <begin position="843"/>
        <end position="853"/>
    </location>
</feature>
<keyword evidence="1" id="KW-0175">Coiled coil</keyword>
<dbReference type="GeneID" id="106513665"/>
<keyword evidence="5" id="KW-0969">Cilium</keyword>
<evidence type="ECO:0000313" key="4">
    <source>
        <dbReference type="Proteomes" id="UP000192220"/>
    </source>
</evidence>
<dbReference type="InterPro" id="IPR052634">
    <property type="entry name" value="Sperm_flagellar-bone_growth"/>
</dbReference>
<feature type="compositionally biased region" description="Basic and acidic residues" evidence="2">
    <location>
        <begin position="1048"/>
        <end position="1057"/>
    </location>
</feature>
<dbReference type="PANTHER" id="PTHR14919">
    <property type="entry name" value="KPL2-RELATED"/>
    <property type="match status" value="1"/>
</dbReference>
<dbReference type="GO" id="GO:0097225">
    <property type="term" value="C:sperm midpiece"/>
    <property type="evidence" value="ECO:0007669"/>
    <property type="project" value="TreeGrafter"/>
</dbReference>
<dbReference type="InterPro" id="IPR027417">
    <property type="entry name" value="P-loop_NTPase"/>
</dbReference>
<dbReference type="InParanoid" id="A0A2I4ARF4"/>
<dbReference type="STRING" id="52670.A0A2I4ARF4"/>
<feature type="compositionally biased region" description="Polar residues" evidence="2">
    <location>
        <begin position="1085"/>
        <end position="1097"/>
    </location>
</feature>
<feature type="compositionally biased region" description="Polar residues" evidence="2">
    <location>
        <begin position="830"/>
        <end position="842"/>
    </location>
</feature>
<feature type="coiled-coil region" evidence="1">
    <location>
        <begin position="315"/>
        <end position="342"/>
    </location>
</feature>
<dbReference type="OrthoDB" id="62528at2759"/>
<evidence type="ECO:0000256" key="1">
    <source>
        <dbReference type="SAM" id="Coils"/>
    </source>
</evidence>
<dbReference type="Gene3D" id="3.40.50.300">
    <property type="entry name" value="P-loop containing nucleotide triphosphate hydrolases"/>
    <property type="match status" value="1"/>
</dbReference>
<protein>
    <submittedName>
        <fullName evidence="5">Sperm flagellar protein 2</fullName>
    </submittedName>
</protein>
<dbReference type="InterPro" id="IPR001715">
    <property type="entry name" value="CH_dom"/>
</dbReference>
<dbReference type="PROSITE" id="PS50021">
    <property type="entry name" value="CH"/>
    <property type="match status" value="1"/>
</dbReference>
<name>A0A2I4ARF4_AUSLI</name>
<reference evidence="5" key="1">
    <citation type="submission" date="2025-08" db="UniProtKB">
        <authorList>
            <consortium name="RefSeq"/>
        </authorList>
    </citation>
    <scope>IDENTIFICATION</scope>
    <source>
        <strain evidence="5">Quisiro</strain>
        <tissue evidence="5">Liver</tissue>
    </source>
</reference>
<dbReference type="KEGG" id="alim:106513665"/>
<dbReference type="InterPro" id="IPR054517">
    <property type="entry name" value="SPEF2_D5"/>
</dbReference>
<feature type="region of interest" description="Disordered" evidence="2">
    <location>
        <begin position="827"/>
        <end position="864"/>
    </location>
</feature>
<feature type="compositionally biased region" description="Basic and acidic residues" evidence="2">
    <location>
        <begin position="1067"/>
        <end position="1081"/>
    </location>
</feature>
<gene>
    <name evidence="5" type="primary">spef2</name>
</gene>
<feature type="domain" description="Calponin-homology (CH)" evidence="3">
    <location>
        <begin position="1"/>
        <end position="105"/>
    </location>
</feature>
<accession>A0A2I4ARF4</accession>
<dbReference type="InterPro" id="IPR010441">
    <property type="entry name" value="CH_2"/>
</dbReference>
<sequence>MSEILCKWLNQELKLSKTLDPRDFAKDFSNGYLIGEILHKYQMQTDFHMFLKRDNSIAKTNNFTRLGPTLKLLGICFDKNTARDLMHEKEGVATHLLYQLYVSLEKREKAESRRTMRETDQPRSRAVLDKKEPDFSSRLPRVVKQDSDQNLLKISQHFKDKHQKVDDKSVVTQSNPQQRLLKVHNRTKMDSKEKVYHQEHSDVTGNQTDVPKLPSSTLYLNMKQRQQRHKRREVQLVQTDIAQFEERKNKQVPSDSVSSSSVKRDCEGFGSEQKLMLQSSDEYIQEIRQRLKENEMAYKRRGRRIDQFLAEQLKVIEAQQDVQREEQMVRRLTRQTKQEQRLAAQLMQIRRQKEVIRDNRLFREQQYQQRREKDFQEALEREAVLAQQAKQSREEDIKKELELCNRIAAERVQSRHKKHFENCKDILGQIMDLATKTGEYRQLTEKLIPKTQMKKWKELFFVGLPLYEPLKSSESEDELSAFLHPAALKKQKILNNLDYYEYTNMVGEWAWPKQDETKSPPSPSNILVHVVQRLENIVHPPFLKPSSPSFAHAPIKACILGKVCSGKTTCLAKIAEALDICVLSADTLIEERLKSYKNKKQLPTWLTQGTISNEMLVDIVVNAISQIPAQSGWILDGFPCDIIQAHLLEKALGGFVDEVKETVSNTTNLAADPDPPSPSPRPAPVLDLVLLLDVSDECVVRRAYSYNDTDAAVPASRTSDLYVAQISNRIAAFQDAWPELEKWFGEKQNILARVSADVDEGELYSVVESILQQVIRKRHEAFADPEDVLSDRAKSPGTPLTLAKQPLASTDNDLGITTRCSILKEDKLQRNTGNVSPSSVPNEDNHDVSKDQSETTSSHRGSARQLFVDEPLPLETAEYLCSLWDNVCESYVNNVKQVMEQLRSQLTAIDLDLFSIRERYKHYLGRPDLKQELVSQWQKVFNSIPDDMREDEDTKTELHLRVDDLCEQLWDIIDSHKKENEQERATLTSNGWLETHTSLLVNHHSILIQIELRRFWETLHLLRVYYWSMHMQVPPLSNLCPITLLKSESTDQEERPPDSTGSTKAKSKVEGKGHPEPEKVRFPATLTSGYTKSTSKVEGQANPEPEKPSHEKLISDYMEAIKAISTLVSAEAQQRETNEQQETVQEKTKTTRKKSASSKKAEKEKKPAQKQTDEDVEKTQTQILPEITHQIIKKLQQEYTAALNHEENAAKVRIELVKDRGLVSVQSLENRAHEVFTNMEKWFQERYLSEMKCVDQLSHVVRHIIETGAKLQYELVLRGCDFYLNGDCLLVPSPTPPPRPAPFENPIQSTPTIAQLESLHHHLLNLAPSGLMSCSELSDFLEDTASINKGRNILPQPWTNINETQLIEIVSLLKDEFEQIDWRRFLLSAALPWPFPSLAQLLDVLQRFRTADADGTGYVNQEQYLQTELWFSSETDQNVPEDPSEPLPYNHLANLREFFFQLFAEHSMSPPRLDYVSMLLYFAADPNPQQGFIRALSVVLGEYVGRPPSSLLVKSMPSLEEATEIYSDPFGDYMEEEFLFASSCSSRDQEVSVAALLNVICHKVAQTKDKTSLPPGCPSQEQRLVNMYRELGYQPEDSVPFSILSKHPYSKKLIETSTQYQFVNIHKVLLG</sequence>